<evidence type="ECO:0000313" key="3">
    <source>
        <dbReference type="Proteomes" id="UP000008385"/>
    </source>
</evidence>
<protein>
    <submittedName>
        <fullName evidence="2">Candidate membrane protein</fullName>
    </submittedName>
</protein>
<dbReference type="HOGENOM" id="CLU_043418_3_1_4"/>
<dbReference type="eggNOG" id="COG3752">
    <property type="taxonomic scope" value="Bacteria"/>
</dbReference>
<feature type="transmembrane region" description="Helical" evidence="1">
    <location>
        <begin position="121"/>
        <end position="142"/>
    </location>
</feature>
<reference evidence="2 3" key="2">
    <citation type="journal article" date="2011" name="PLoS ONE">
        <title>The Cyst-Dividing Bacterium Ramlibacter tataouinensis TTB310 Genome Reveals a Well-Stocked Toolbox for Adaptation to a Desert Environment.</title>
        <authorList>
            <person name="De Luca G."/>
            <person name="Barakat M."/>
            <person name="Ortet P."/>
            <person name="Fochesato S."/>
            <person name="Jourlin-Castelli C."/>
            <person name="Ansaldi M."/>
            <person name="Py B."/>
            <person name="Fichant G."/>
            <person name="Coutinho P.M."/>
            <person name="Voulhoux R."/>
            <person name="Bastien O."/>
            <person name="Marechal E."/>
            <person name="Henrissat B."/>
            <person name="Quentin Y."/>
            <person name="Noirot P."/>
            <person name="Filloux A."/>
            <person name="Mejean V."/>
            <person name="Dubow M.S."/>
            <person name="Barras F."/>
            <person name="Barbe V."/>
            <person name="Weissenbach J."/>
            <person name="Mihalcescu I."/>
            <person name="Vermeglio A."/>
            <person name="Achouak W."/>
            <person name="Heulin T."/>
        </authorList>
    </citation>
    <scope>NUCLEOTIDE SEQUENCE [LARGE SCALE GENOMIC DNA]</scope>
    <source>
        <strain evidence="3">ATCC BAA-407 / DSM 14655 / LMG 21543 / TTB310</strain>
    </source>
</reference>
<dbReference type="PANTHER" id="PTHR32251">
    <property type="entry name" value="3-OXO-5-ALPHA-STEROID 4-DEHYDROGENASE"/>
    <property type="match status" value="1"/>
</dbReference>
<accession>F5Y2V5</accession>
<dbReference type="Gene3D" id="1.20.120.1630">
    <property type="match status" value="1"/>
</dbReference>
<keyword evidence="1" id="KW-0472">Membrane</keyword>
<feature type="transmembrane region" description="Helical" evidence="1">
    <location>
        <begin position="210"/>
        <end position="238"/>
    </location>
</feature>
<dbReference type="Pfam" id="PF06966">
    <property type="entry name" value="DUF1295"/>
    <property type="match status" value="1"/>
</dbReference>
<evidence type="ECO:0000256" key="1">
    <source>
        <dbReference type="SAM" id="Phobius"/>
    </source>
</evidence>
<dbReference type="GO" id="GO:0016020">
    <property type="term" value="C:membrane"/>
    <property type="evidence" value="ECO:0007669"/>
    <property type="project" value="TreeGrafter"/>
</dbReference>
<dbReference type="Proteomes" id="UP000008385">
    <property type="component" value="Chromosome"/>
</dbReference>
<evidence type="ECO:0000313" key="2">
    <source>
        <dbReference type="EMBL" id="AEG93651.1"/>
    </source>
</evidence>
<sequence>MFVRCSAIAEPPTHLLVTAPHAFLLAWLALALLFTAVWAAQLRTGNASIIDAWWAWSLGGIGVFYAWASPGDLATRLLAGTMLAVWGLRLGTYIHRRGQGQPEDGRYTRLREEHGAPANGWMLGFFLLQTVFSMLLSLGPLVAMGRMDRPHAALLVLAVVIWIVAVIGEAVADHQLAAFKRDPAHRGQVCRAGLWRYSRHPNYFFECLHWAAYVPLALGAAWGWLALLPPAVMAFLLLKLSGLPVTEAQAARTRPGYAEYIRTTSALIPWPPRAPAALAETKTL</sequence>
<dbReference type="PATRIC" id="fig|365046.3.peg.2611"/>
<gene>
    <name evidence="2" type="ordered locus">Rta_25550</name>
</gene>
<keyword evidence="1" id="KW-1133">Transmembrane helix</keyword>
<dbReference type="AlphaFoldDB" id="F5Y2V5"/>
<reference evidence="3" key="1">
    <citation type="submission" date="2006-01" db="EMBL/GenBank/DDBJ databases">
        <title>Genome of the cyst-dividing bacterium Ramlibacter tataouinensis.</title>
        <authorList>
            <person name="Barakat M."/>
            <person name="Ortet P."/>
            <person name="De Luca G."/>
            <person name="Jourlin-Castelli C."/>
            <person name="Ansaldi M."/>
            <person name="Py B."/>
            <person name="Fichant G."/>
            <person name="Coutinho P."/>
            <person name="Voulhoux R."/>
            <person name="Bastien O."/>
            <person name="Roy S."/>
            <person name="Marechal E."/>
            <person name="Henrissat B."/>
            <person name="Quentin Y."/>
            <person name="Noirot P."/>
            <person name="Filloux A."/>
            <person name="Mejean V."/>
            <person name="DuBow M."/>
            <person name="Barras F."/>
            <person name="Heulin T."/>
        </authorList>
    </citation>
    <scope>NUCLEOTIDE SEQUENCE [LARGE SCALE GENOMIC DNA]</scope>
    <source>
        <strain evidence="3">ATCC BAA-407 / DSM 14655 / LMG 21543 / TTB310</strain>
    </source>
</reference>
<keyword evidence="1" id="KW-0812">Transmembrane</keyword>
<dbReference type="PROSITE" id="PS50244">
    <property type="entry name" value="S5A_REDUCTASE"/>
    <property type="match status" value="1"/>
</dbReference>
<dbReference type="KEGG" id="rta:Rta_25550"/>
<dbReference type="EMBL" id="CP000245">
    <property type="protein sequence ID" value="AEG93651.1"/>
    <property type="molecule type" value="Genomic_DNA"/>
</dbReference>
<name>F5Y2V5_RAMTT</name>
<proteinExistence type="predicted"/>
<feature type="transmembrane region" description="Helical" evidence="1">
    <location>
        <begin position="52"/>
        <end position="68"/>
    </location>
</feature>
<dbReference type="STRING" id="365046.Rta_25550"/>
<dbReference type="InterPro" id="IPR010721">
    <property type="entry name" value="UstE-like"/>
</dbReference>
<feature type="transmembrane region" description="Helical" evidence="1">
    <location>
        <begin position="21"/>
        <end position="40"/>
    </location>
</feature>
<organism evidence="2 3">
    <name type="scientific">Ramlibacter tataouinensis (strain ATCC BAA-407 / DSM 14655 / LMG 21543 / TTB310)</name>
    <dbReference type="NCBI Taxonomy" id="365046"/>
    <lineage>
        <taxon>Bacteria</taxon>
        <taxon>Pseudomonadati</taxon>
        <taxon>Pseudomonadota</taxon>
        <taxon>Betaproteobacteria</taxon>
        <taxon>Burkholderiales</taxon>
        <taxon>Comamonadaceae</taxon>
        <taxon>Ramlibacter</taxon>
    </lineage>
</organism>
<keyword evidence="3" id="KW-1185">Reference proteome</keyword>
<feature type="transmembrane region" description="Helical" evidence="1">
    <location>
        <begin position="154"/>
        <end position="172"/>
    </location>
</feature>
<dbReference type="PANTHER" id="PTHR32251:SF17">
    <property type="entry name" value="STEROID 5-ALPHA REDUCTASE C-TERMINAL DOMAIN-CONTAINING PROTEIN"/>
    <property type="match status" value="1"/>
</dbReference>